<dbReference type="EMBL" id="MT144187">
    <property type="protein sequence ID" value="QJA50305.1"/>
    <property type="molecule type" value="Genomic_DNA"/>
</dbReference>
<reference evidence="1" key="1">
    <citation type="submission" date="2020-03" db="EMBL/GenBank/DDBJ databases">
        <title>The deep terrestrial virosphere.</title>
        <authorList>
            <person name="Holmfeldt K."/>
            <person name="Nilsson E."/>
            <person name="Simone D."/>
            <person name="Lopez-Fernandez M."/>
            <person name="Wu X."/>
            <person name="de Brujin I."/>
            <person name="Lundin D."/>
            <person name="Andersson A."/>
            <person name="Bertilsson S."/>
            <person name="Dopson M."/>
        </authorList>
    </citation>
    <scope>NUCLEOTIDE SEQUENCE</scope>
    <source>
        <strain evidence="1">TM448A01705</strain>
        <strain evidence="2">TM448B02577</strain>
    </source>
</reference>
<accession>A0A6H1ZSP8</accession>
<organism evidence="1">
    <name type="scientific">viral metagenome</name>
    <dbReference type="NCBI Taxonomy" id="1070528"/>
    <lineage>
        <taxon>unclassified sequences</taxon>
        <taxon>metagenomes</taxon>
        <taxon>organismal metagenomes</taxon>
    </lineage>
</organism>
<name>A0A6H1ZSP8_9ZZZZ</name>
<dbReference type="AlphaFoldDB" id="A0A6H1ZSP8"/>
<sequence>MESYKEFMQKVKPKITPDYRKLLEQSLDRFKTDCLAKYDKGRKEHPKSDVKDIDFEKEIFDEIKDLVIYNMLNKILCHTQKEL</sequence>
<gene>
    <name evidence="1" type="ORF">TM448A01705_0005</name>
    <name evidence="2" type="ORF">TM448B02577_0008</name>
</gene>
<evidence type="ECO:0000313" key="2">
    <source>
        <dbReference type="EMBL" id="QJI01490.1"/>
    </source>
</evidence>
<proteinExistence type="predicted"/>
<protein>
    <submittedName>
        <fullName evidence="1">Uncharacterized protein</fullName>
    </submittedName>
</protein>
<dbReference type="EMBL" id="MT144927">
    <property type="protein sequence ID" value="QJI01490.1"/>
    <property type="molecule type" value="Genomic_DNA"/>
</dbReference>
<evidence type="ECO:0000313" key="1">
    <source>
        <dbReference type="EMBL" id="QJA50305.1"/>
    </source>
</evidence>